<evidence type="ECO:0000313" key="2">
    <source>
        <dbReference type="Proteomes" id="UP000095645"/>
    </source>
</evidence>
<evidence type="ECO:0000313" key="1">
    <source>
        <dbReference type="EMBL" id="CUO45924.1"/>
    </source>
</evidence>
<dbReference type="Proteomes" id="UP000095645">
    <property type="component" value="Unassembled WGS sequence"/>
</dbReference>
<name>A0A174F745_9FIRM</name>
<proteinExistence type="predicted"/>
<sequence>MFFQCIQNSRSISIFKACVKGEIDFLFFGIFSKKGIVLSQFFYRCISNRTFAFFLKTESPVGTLGRSSSLSGSVVRYDFSYRGTYKCTSTEKKKNLGKSGRENPSGRYVFEMHREY</sequence>
<reference evidence="1 2" key="1">
    <citation type="submission" date="2015-09" db="EMBL/GenBank/DDBJ databases">
        <authorList>
            <consortium name="Pathogen Informatics"/>
        </authorList>
    </citation>
    <scope>NUCLEOTIDE SEQUENCE [LARGE SCALE GENOMIC DNA]</scope>
    <source>
        <strain evidence="1 2">2789STDY5834861</strain>
    </source>
</reference>
<organism evidence="1 2">
    <name type="scientific">Blautia obeum</name>
    <dbReference type="NCBI Taxonomy" id="40520"/>
    <lineage>
        <taxon>Bacteria</taxon>
        <taxon>Bacillati</taxon>
        <taxon>Bacillota</taxon>
        <taxon>Clostridia</taxon>
        <taxon>Lachnospirales</taxon>
        <taxon>Lachnospiraceae</taxon>
        <taxon>Blautia</taxon>
    </lineage>
</organism>
<protein>
    <submittedName>
        <fullName evidence="1">Uncharacterized protein</fullName>
    </submittedName>
</protein>
<dbReference type="AlphaFoldDB" id="A0A174F745"/>
<accession>A0A174F745</accession>
<dbReference type="EMBL" id="CYZP01000030">
    <property type="protein sequence ID" value="CUO45924.1"/>
    <property type="molecule type" value="Genomic_DNA"/>
</dbReference>
<gene>
    <name evidence="1" type="ORF">ERS852476_02938</name>
</gene>